<name>A0A2H0UJS4_9BACT</name>
<feature type="compositionally biased region" description="Polar residues" evidence="1">
    <location>
        <begin position="90"/>
        <end position="99"/>
    </location>
</feature>
<organism evidence="2 3">
    <name type="scientific">Candidatus Harrisonbacteria bacterium CG10_big_fil_rev_8_21_14_0_10_49_15</name>
    <dbReference type="NCBI Taxonomy" id="1974587"/>
    <lineage>
        <taxon>Bacteria</taxon>
        <taxon>Candidatus Harrisoniibacteriota</taxon>
    </lineage>
</organism>
<gene>
    <name evidence="2" type="ORF">COU11_04035</name>
</gene>
<accession>A0A2H0UJS4</accession>
<reference evidence="3" key="1">
    <citation type="submission" date="2017-09" db="EMBL/GenBank/DDBJ databases">
        <title>Depth-based differentiation of microbial function through sediment-hosted aquifers and enrichment of novel symbionts in the deep terrestrial subsurface.</title>
        <authorList>
            <person name="Probst A.J."/>
            <person name="Ladd B."/>
            <person name="Jarett J.K."/>
            <person name="Geller-Mcgrath D.E."/>
            <person name="Sieber C.M.K."/>
            <person name="Emerson J.B."/>
            <person name="Anantharaman K."/>
            <person name="Thomas B.C."/>
            <person name="Malmstrom R."/>
            <person name="Stieglmeier M."/>
            <person name="Klingl A."/>
            <person name="Woyke T."/>
            <person name="Ryan C.M."/>
            <person name="Banfield J.F."/>
        </authorList>
    </citation>
    <scope>NUCLEOTIDE SEQUENCE [LARGE SCALE GENOMIC DNA]</scope>
</reference>
<comment type="caution">
    <text evidence="2">The sequence shown here is derived from an EMBL/GenBank/DDBJ whole genome shotgun (WGS) entry which is preliminary data.</text>
</comment>
<sequence>MNMEMPKPESAPESANERFDKQLVYNSDRGLPEERCVRLHYSEGHGWTAIVVVPGGRLERNLKGYGQTAEEALSKIAPKIKSAYPEAQFNPESTNWTSESKPDTREDFRR</sequence>
<proteinExistence type="predicted"/>
<protein>
    <submittedName>
        <fullName evidence="2">Uncharacterized protein</fullName>
    </submittedName>
</protein>
<feature type="compositionally biased region" description="Basic and acidic residues" evidence="1">
    <location>
        <begin position="100"/>
        <end position="110"/>
    </location>
</feature>
<evidence type="ECO:0000256" key="1">
    <source>
        <dbReference type="SAM" id="MobiDB-lite"/>
    </source>
</evidence>
<dbReference type="AlphaFoldDB" id="A0A2H0UJS4"/>
<feature type="region of interest" description="Disordered" evidence="1">
    <location>
        <begin position="84"/>
        <end position="110"/>
    </location>
</feature>
<evidence type="ECO:0000313" key="3">
    <source>
        <dbReference type="Proteomes" id="UP000229526"/>
    </source>
</evidence>
<dbReference type="Proteomes" id="UP000229526">
    <property type="component" value="Unassembled WGS sequence"/>
</dbReference>
<dbReference type="EMBL" id="PFBD01000028">
    <property type="protein sequence ID" value="PIR86653.1"/>
    <property type="molecule type" value="Genomic_DNA"/>
</dbReference>
<evidence type="ECO:0000313" key="2">
    <source>
        <dbReference type="EMBL" id="PIR86653.1"/>
    </source>
</evidence>